<dbReference type="GO" id="GO:0009424">
    <property type="term" value="C:bacterial-type flagellum hook"/>
    <property type="evidence" value="ECO:0007669"/>
    <property type="project" value="TreeGrafter"/>
</dbReference>
<keyword evidence="7" id="KW-0969">Cilium</keyword>
<dbReference type="GO" id="GO:0009425">
    <property type="term" value="C:bacterial-type flagellum basal body"/>
    <property type="evidence" value="ECO:0007669"/>
    <property type="project" value="UniProtKB-SubCell"/>
</dbReference>
<dbReference type="InterPro" id="IPR001444">
    <property type="entry name" value="Flag_bb_rod_N"/>
</dbReference>
<dbReference type="Proteomes" id="UP000474758">
    <property type="component" value="Unassembled WGS sequence"/>
</dbReference>
<dbReference type="GO" id="GO:0005829">
    <property type="term" value="C:cytosol"/>
    <property type="evidence" value="ECO:0007669"/>
    <property type="project" value="TreeGrafter"/>
</dbReference>
<dbReference type="Pfam" id="PF06429">
    <property type="entry name" value="Flg_bbr_C"/>
    <property type="match status" value="1"/>
</dbReference>
<evidence type="ECO:0000256" key="2">
    <source>
        <dbReference type="ARBA" id="ARBA00009677"/>
    </source>
</evidence>
<dbReference type="SUPFAM" id="SSF117143">
    <property type="entry name" value="Flagellar hook protein flgE"/>
    <property type="match status" value="1"/>
</dbReference>
<evidence type="ECO:0000256" key="4">
    <source>
        <dbReference type="RuleBase" id="RU362116"/>
    </source>
</evidence>
<keyword evidence="3 4" id="KW-0975">Bacterial flagellum</keyword>
<comment type="caution">
    <text evidence="7">The sequence shown here is derived from an EMBL/GenBank/DDBJ whole genome shotgun (WGS) entry which is preliminary data.</text>
</comment>
<comment type="similarity">
    <text evidence="2 4">Belongs to the flagella basal body rod proteins family.</text>
</comment>
<reference evidence="7 8" key="1">
    <citation type="submission" date="2020-02" db="EMBL/GenBank/DDBJ databases">
        <title>Rhodobacter translucens sp. nov., a novel bacterium isolated from activated sludge.</title>
        <authorList>
            <person name="Liu J."/>
        </authorList>
    </citation>
    <scope>NUCLEOTIDE SEQUENCE [LARGE SCALE GENOMIC DNA]</scope>
    <source>
        <strain evidence="7 8">HX-7-19</strain>
    </source>
</reference>
<dbReference type="Pfam" id="PF00460">
    <property type="entry name" value="Flg_bb_rod"/>
    <property type="match status" value="1"/>
</dbReference>
<dbReference type="InterPro" id="IPR037925">
    <property type="entry name" value="FlgE/F/G-like"/>
</dbReference>
<evidence type="ECO:0000259" key="5">
    <source>
        <dbReference type="Pfam" id="PF00460"/>
    </source>
</evidence>
<evidence type="ECO:0000259" key="6">
    <source>
        <dbReference type="Pfam" id="PF06429"/>
    </source>
</evidence>
<dbReference type="InterPro" id="IPR010930">
    <property type="entry name" value="Flg_bb/hook_C_dom"/>
</dbReference>
<comment type="function">
    <text evidence="4">A flexible structure which links the flagellar filament to the drive apparatus in the basal body.</text>
</comment>
<sequence length="504" mass="51859">MSITSSLNAGVAGLNANATRLATISDNIANSNTFGYRRAYADFESLVVGGTRGSGGYTAGGVNATALRLIAESGPLVATSNALDLAVAGRGMLPVRPAVGNGTSGSEQAMQLMRTGAFRPDAQGFLTTESGMLLLGWPADLDGSIPTFPRDSELGLQPIRIDMNQRVGDPTTLVRLGVNLPATATTVGADGDSLPLSVEYFGNLGTSETLAISFTPTVPASGSASNRWTMVIRDSASDNAVIGEYTIQFDDSRGLGGMIDSVTAVSGGAYDAATGNITLNVAGGPISIALGTPGTNTGLTQLDDAFAPAGIVKDGSPIGTLTALEVDAEGYLNASYDTGFSRRLFQIPLVDVPNVAGLMPLAGQTYQVTQQSGAFMLWDAGTGPTGTVAGFAREGSTTDVAAELTALIQTQRAYASNAKVIQTVALSLAEAMDFPVEISDCVRLRFELMDFIVCSATIALLLVRMDDIFVPHEKGAFGAGWPTGSARCADPGPTRHPAAGCPLI</sequence>
<dbReference type="EMBL" id="JAALFE010000008">
    <property type="protein sequence ID" value="NGQ91204.1"/>
    <property type="molecule type" value="Genomic_DNA"/>
</dbReference>
<dbReference type="AlphaFoldDB" id="A0A6M1U191"/>
<evidence type="ECO:0000256" key="3">
    <source>
        <dbReference type="ARBA" id="ARBA00023143"/>
    </source>
</evidence>
<proteinExistence type="inferred from homology"/>
<keyword evidence="8" id="KW-1185">Reference proteome</keyword>
<dbReference type="GO" id="GO:0071978">
    <property type="term" value="P:bacterial-type flagellum-dependent swarming motility"/>
    <property type="evidence" value="ECO:0007669"/>
    <property type="project" value="TreeGrafter"/>
</dbReference>
<evidence type="ECO:0000313" key="8">
    <source>
        <dbReference type="Proteomes" id="UP000474758"/>
    </source>
</evidence>
<keyword evidence="7" id="KW-0282">Flagellum</keyword>
<comment type="subcellular location">
    <subcellularLocation>
        <location evidence="1 4">Bacterial flagellum basal body</location>
    </subcellularLocation>
</comment>
<evidence type="ECO:0000313" key="7">
    <source>
        <dbReference type="EMBL" id="NGQ91204.1"/>
    </source>
</evidence>
<dbReference type="InterPro" id="IPR019776">
    <property type="entry name" value="Flagellar_basal_body_rod_CS"/>
</dbReference>
<dbReference type="PROSITE" id="PS00588">
    <property type="entry name" value="FLAGELLA_BB_ROD"/>
    <property type="match status" value="1"/>
</dbReference>
<name>A0A6M1U191_9RHOB</name>
<dbReference type="InterPro" id="IPR020013">
    <property type="entry name" value="Flagellar_FlgE/F/G"/>
</dbReference>
<dbReference type="PANTHER" id="PTHR30435">
    <property type="entry name" value="FLAGELLAR PROTEIN"/>
    <property type="match status" value="1"/>
</dbReference>
<feature type="domain" description="Flagellar basal-body/hook protein C-terminal" evidence="6">
    <location>
        <begin position="394"/>
        <end position="424"/>
    </location>
</feature>
<dbReference type="PANTHER" id="PTHR30435:SF1">
    <property type="entry name" value="FLAGELLAR HOOK PROTEIN FLGE"/>
    <property type="match status" value="1"/>
</dbReference>
<feature type="domain" description="Flagellar basal body rod protein N-terminal" evidence="5">
    <location>
        <begin position="7"/>
        <end position="37"/>
    </location>
</feature>
<evidence type="ECO:0000256" key="1">
    <source>
        <dbReference type="ARBA" id="ARBA00004117"/>
    </source>
</evidence>
<accession>A0A6M1U191</accession>
<keyword evidence="7" id="KW-0966">Cell projection</keyword>
<organism evidence="7 8">
    <name type="scientific">Paragemmobacter kunshanensis</name>
    <dbReference type="NCBI Taxonomy" id="2583234"/>
    <lineage>
        <taxon>Bacteria</taxon>
        <taxon>Pseudomonadati</taxon>
        <taxon>Pseudomonadota</taxon>
        <taxon>Alphaproteobacteria</taxon>
        <taxon>Rhodobacterales</taxon>
        <taxon>Paracoccaceae</taxon>
        <taxon>Paragemmobacter</taxon>
    </lineage>
</organism>
<dbReference type="NCBIfam" id="TIGR03506">
    <property type="entry name" value="FlgEFG_subfam"/>
    <property type="match status" value="1"/>
</dbReference>
<protein>
    <recommendedName>
        <fullName evidence="4">Flagellar hook protein FlgE</fullName>
    </recommendedName>
</protein>
<gene>
    <name evidence="7" type="ORF">G5V65_09870</name>
</gene>